<dbReference type="PANTHER" id="PTHR18934:SF267">
    <property type="entry name" value="ATP-DEPENDENT RNA HELICASE YLR419W-RELATED"/>
    <property type="match status" value="1"/>
</dbReference>
<dbReference type="Gene3D" id="3.40.50.300">
    <property type="entry name" value="P-loop containing nucleotide triphosphate hydrolases"/>
    <property type="match status" value="2"/>
</dbReference>
<accession>A0A7S2WP36</accession>
<dbReference type="Pfam" id="PF26026">
    <property type="entry name" value="RNA_hel_CTD"/>
    <property type="match status" value="1"/>
</dbReference>
<feature type="compositionally biased region" description="Basic residues" evidence="5">
    <location>
        <begin position="37"/>
        <end position="47"/>
    </location>
</feature>
<dbReference type="SMART" id="SM00847">
    <property type="entry name" value="HA2"/>
    <property type="match status" value="1"/>
</dbReference>
<name>A0A7S2WP36_9STRA</name>
<feature type="domain" description="Helicase ATP-binding" evidence="6">
    <location>
        <begin position="88"/>
        <end position="252"/>
    </location>
</feature>
<keyword evidence="4" id="KW-0067">ATP-binding</keyword>
<dbReference type="InterPro" id="IPR001650">
    <property type="entry name" value="Helicase_C-like"/>
</dbReference>
<keyword evidence="2" id="KW-0378">Hydrolase</keyword>
<feature type="region of interest" description="Disordered" evidence="5">
    <location>
        <begin position="284"/>
        <end position="332"/>
    </location>
</feature>
<proteinExistence type="predicted"/>
<dbReference type="Pfam" id="PF00270">
    <property type="entry name" value="DEAD"/>
    <property type="match status" value="1"/>
</dbReference>
<evidence type="ECO:0000256" key="3">
    <source>
        <dbReference type="ARBA" id="ARBA00022806"/>
    </source>
</evidence>
<dbReference type="InterPro" id="IPR059023">
    <property type="entry name" value="RNA_hel_CTD"/>
</dbReference>
<evidence type="ECO:0000256" key="4">
    <source>
        <dbReference type="ARBA" id="ARBA00022840"/>
    </source>
</evidence>
<dbReference type="Gene3D" id="1.20.120.1080">
    <property type="match status" value="1"/>
</dbReference>
<dbReference type="GO" id="GO:0003723">
    <property type="term" value="F:RNA binding"/>
    <property type="evidence" value="ECO:0007669"/>
    <property type="project" value="TreeGrafter"/>
</dbReference>
<evidence type="ECO:0000256" key="1">
    <source>
        <dbReference type="ARBA" id="ARBA00022741"/>
    </source>
</evidence>
<dbReference type="EMBL" id="HBHI01029491">
    <property type="protein sequence ID" value="CAD9700193.1"/>
    <property type="molecule type" value="Transcribed_RNA"/>
</dbReference>
<feature type="compositionally biased region" description="Basic and acidic residues" evidence="5">
    <location>
        <begin position="311"/>
        <end position="327"/>
    </location>
</feature>
<organism evidence="8">
    <name type="scientific">Eucampia antarctica</name>
    <dbReference type="NCBI Taxonomy" id="49252"/>
    <lineage>
        <taxon>Eukaryota</taxon>
        <taxon>Sar</taxon>
        <taxon>Stramenopiles</taxon>
        <taxon>Ochrophyta</taxon>
        <taxon>Bacillariophyta</taxon>
        <taxon>Mediophyceae</taxon>
        <taxon>Biddulphiophycidae</taxon>
        <taxon>Hemiaulales</taxon>
        <taxon>Hemiaulaceae</taxon>
        <taxon>Eucampia</taxon>
    </lineage>
</organism>
<dbReference type="SMART" id="SM00487">
    <property type="entry name" value="DEXDc"/>
    <property type="match status" value="1"/>
</dbReference>
<dbReference type="Pfam" id="PF21010">
    <property type="entry name" value="HA2_C"/>
    <property type="match status" value="1"/>
</dbReference>
<evidence type="ECO:0000313" key="8">
    <source>
        <dbReference type="EMBL" id="CAD9700193.1"/>
    </source>
</evidence>
<protein>
    <recommendedName>
        <fullName evidence="9">RNA helicase</fullName>
    </recommendedName>
</protein>
<dbReference type="GO" id="GO:0005524">
    <property type="term" value="F:ATP binding"/>
    <property type="evidence" value="ECO:0007669"/>
    <property type="project" value="UniProtKB-KW"/>
</dbReference>
<evidence type="ECO:0000256" key="2">
    <source>
        <dbReference type="ARBA" id="ARBA00022801"/>
    </source>
</evidence>
<dbReference type="AlphaFoldDB" id="A0A7S2WP36"/>
<dbReference type="Pfam" id="PF00271">
    <property type="entry name" value="Helicase_C"/>
    <property type="match status" value="1"/>
</dbReference>
<evidence type="ECO:0000259" key="7">
    <source>
        <dbReference type="PROSITE" id="PS51194"/>
    </source>
</evidence>
<dbReference type="Pfam" id="PF07717">
    <property type="entry name" value="OB_NTP_bind"/>
    <property type="match status" value="1"/>
</dbReference>
<evidence type="ECO:0008006" key="9">
    <source>
        <dbReference type="Google" id="ProtNLM"/>
    </source>
</evidence>
<evidence type="ECO:0000259" key="6">
    <source>
        <dbReference type="PROSITE" id="PS51192"/>
    </source>
</evidence>
<sequence>MMEEQGRDNTTAVKKTKEKEVKHPNKHNFKNKIPLKSFHRRSSRKKSFWTIHPKDTPHSTPNPSALMKKTRQSLPACKAQAEFLSKMKEADENGRVMLVTGETGCGKTTQIPQFILDAAPLDHKIVVAQPRRIAATGVASRVASERGENKPGTASVGCVVRGETAVCDSTRLLFCTTGVLLRQLQDKNALSAVTHIIVDEVHERHLDTDVLLGILKVYIRKVKHLRVILMSATMDADRFAQYWGDKTPRMHIPGFTFPVKDYTLEDVLSMTGYIPPKKRKKQYRFGGGGGVRFKKSPWGDSEHSDDEEKEEEKKLSNNKDLPKKQEASETPDIPMEELLKRFKDNEIDYDLIGILVSHIIDSKNAGDDGSILVFLPGAGEIARAEDSVRRISKGRNLMVLPLHGGLQPRDQQRVFSKVVGNCTKVILATNVAETSITIPDCTKVIDTCREKQSSYDPSNRMPMLVEKFASKDSLKQRRGRAGRVRSGTCFKLISKATLSKLPAHGEPEIKRCALEQTLLSLLFLGVERGNGNFLSTLLDPPNKDSIDAAVSCLSKLGAVSQNGEELSLMPLGMHLAGIPAPPVVGKLLVMGSMLGCRSAAICIAAGMSAGRSPFIKIGGEKRKENDEDSAKLVKDTEILKEREALFKKVGNSDHAMFCAAFSQWNDIRDAGGAKKKVCESLGLSFVGMRDINQLAKQLDSSLRSVGFVETHDSNKNASSWRIIRSLVVAALAPGNIVRVHRPSAKYAETLEGAIEKDGLAKEHQFFARGDSSELQTKRNEETSIVQVRRYHNVCEERVFLHPASTMFSVGTYGCPWLVYHELVRTSKPFLRDATECSSYSLLLFGGKISVQVANDLIIIDDYVHLSANARIGALIGGLRKKIDDLLTEKVKDPTLDISSRVEMKIIVKLLVSDGLGI</sequence>
<dbReference type="CDD" id="cd17917">
    <property type="entry name" value="DEXHc_RHA-like"/>
    <property type="match status" value="1"/>
</dbReference>
<dbReference type="InterPro" id="IPR014001">
    <property type="entry name" value="Helicase_ATP-bd"/>
</dbReference>
<keyword evidence="1" id="KW-0547">Nucleotide-binding</keyword>
<dbReference type="GO" id="GO:0004386">
    <property type="term" value="F:helicase activity"/>
    <property type="evidence" value="ECO:0007669"/>
    <property type="project" value="TreeGrafter"/>
</dbReference>
<dbReference type="InterPro" id="IPR007502">
    <property type="entry name" value="Helicase-assoc_dom"/>
</dbReference>
<dbReference type="PANTHER" id="PTHR18934">
    <property type="entry name" value="ATP-DEPENDENT RNA HELICASE"/>
    <property type="match status" value="1"/>
</dbReference>
<reference evidence="8" key="1">
    <citation type="submission" date="2021-01" db="EMBL/GenBank/DDBJ databases">
        <authorList>
            <person name="Corre E."/>
            <person name="Pelletier E."/>
            <person name="Niang G."/>
            <person name="Scheremetjew M."/>
            <person name="Finn R."/>
            <person name="Kale V."/>
            <person name="Holt S."/>
            <person name="Cochrane G."/>
            <person name="Meng A."/>
            <person name="Brown T."/>
            <person name="Cohen L."/>
        </authorList>
    </citation>
    <scope>NUCLEOTIDE SEQUENCE</scope>
    <source>
        <strain evidence="8">CCMP1452</strain>
    </source>
</reference>
<dbReference type="CDD" id="cd18791">
    <property type="entry name" value="SF2_C_RHA"/>
    <property type="match status" value="1"/>
</dbReference>
<dbReference type="PROSITE" id="PS51192">
    <property type="entry name" value="HELICASE_ATP_BIND_1"/>
    <property type="match status" value="1"/>
</dbReference>
<dbReference type="PROSITE" id="PS51194">
    <property type="entry name" value="HELICASE_CTER"/>
    <property type="match status" value="1"/>
</dbReference>
<evidence type="ECO:0000256" key="5">
    <source>
        <dbReference type="SAM" id="MobiDB-lite"/>
    </source>
</evidence>
<feature type="region of interest" description="Disordered" evidence="5">
    <location>
        <begin position="1"/>
        <end position="66"/>
    </location>
</feature>
<feature type="domain" description="Helicase C-terminal" evidence="7">
    <location>
        <begin position="354"/>
        <end position="525"/>
    </location>
</feature>
<dbReference type="InterPro" id="IPR011709">
    <property type="entry name" value="DEAD-box_helicase_OB_fold"/>
</dbReference>
<dbReference type="SUPFAM" id="SSF52540">
    <property type="entry name" value="P-loop containing nucleoside triphosphate hydrolases"/>
    <property type="match status" value="1"/>
</dbReference>
<dbReference type="InterPro" id="IPR027417">
    <property type="entry name" value="P-loop_NTPase"/>
</dbReference>
<dbReference type="SMART" id="SM00490">
    <property type="entry name" value="HELICc"/>
    <property type="match status" value="1"/>
</dbReference>
<gene>
    <name evidence="8" type="ORF">EANT1437_LOCUS15104</name>
</gene>
<keyword evidence="3" id="KW-0347">Helicase</keyword>
<dbReference type="InterPro" id="IPR011545">
    <property type="entry name" value="DEAD/DEAH_box_helicase_dom"/>
</dbReference>